<feature type="transmembrane region" description="Helical" evidence="5">
    <location>
        <begin position="197"/>
        <end position="215"/>
    </location>
</feature>
<protein>
    <submittedName>
        <fullName evidence="7">Putative UDP galactose transporter</fullName>
    </submittedName>
</protein>
<name>A0A1G4KQQ4_KOMPC</name>
<feature type="transmembrane region" description="Helical" evidence="5">
    <location>
        <begin position="283"/>
        <end position="302"/>
    </location>
</feature>
<feature type="transmembrane region" description="Helical" evidence="5">
    <location>
        <begin position="54"/>
        <end position="76"/>
    </location>
</feature>
<sequence>MVNIRISLLSAAVIVTGCLNSVFTKYQDNQCVRNCQDPDFSKHVYFEQPALQTLQMFVGESGCWVVVFLSWLSTVVKYYSKGRKKPLYAPLSEGDSDQTKLPELTGLRSLILAIPAVCDVCGTTMLNVGLLYTPVSIYQMARGSLILFVALFSVFFLNRRISRLEWLSLFVVTFGVFLVGLSGALGNKVHISGDKNTSFAVIFGITLILIAEIFAASQFVSEEYIISRSSVDPLRLVGFEGIFGGSITFLVMVIAYSVVGRSNPGGPFDIVTSFKDVTANSQVIWSSVAIMISIGSFNFFGISVTDELSATARSTIDTCRTLLVWLVSLYLGWESFKWLQLVGFSLLVLGTLTFNGVLKAENWYFIPEWFKKDAPLPGERVIDVVDEQIERF</sequence>
<dbReference type="GO" id="GO:0015165">
    <property type="term" value="F:pyrimidine nucleotide-sugar transmembrane transporter activity"/>
    <property type="evidence" value="ECO:0007669"/>
    <property type="project" value="InterPro"/>
</dbReference>
<dbReference type="GO" id="GO:0000139">
    <property type="term" value="C:Golgi membrane"/>
    <property type="evidence" value="ECO:0007669"/>
    <property type="project" value="InterPro"/>
</dbReference>
<evidence type="ECO:0000256" key="1">
    <source>
        <dbReference type="ARBA" id="ARBA00004141"/>
    </source>
</evidence>
<evidence type="ECO:0000256" key="4">
    <source>
        <dbReference type="ARBA" id="ARBA00023136"/>
    </source>
</evidence>
<dbReference type="EMBL" id="FR839631">
    <property type="protein sequence ID" value="SCV12339.1"/>
    <property type="molecule type" value="Genomic_DNA"/>
</dbReference>
<keyword evidence="6" id="KW-0732">Signal</keyword>
<feature type="transmembrane region" description="Helical" evidence="5">
    <location>
        <begin position="236"/>
        <end position="259"/>
    </location>
</feature>
<dbReference type="PANTHER" id="PTHR13146:SF0">
    <property type="entry name" value="SOLUTE CARRIER FAMILY 35 MEMBER F6"/>
    <property type="match status" value="1"/>
</dbReference>
<feature type="signal peptide" evidence="6">
    <location>
        <begin position="1"/>
        <end position="24"/>
    </location>
</feature>
<feature type="transmembrane region" description="Helical" evidence="5">
    <location>
        <begin position="164"/>
        <end position="185"/>
    </location>
</feature>
<gene>
    <name evidence="7" type="primary">SLC35</name>
    <name evidence="7" type="ordered locus">PP7435_Chr4-1213</name>
</gene>
<feature type="chain" id="PRO_5030027239" evidence="6">
    <location>
        <begin position="25"/>
        <end position="392"/>
    </location>
</feature>
<dbReference type="Pfam" id="PF04142">
    <property type="entry name" value="Nuc_sug_transp"/>
    <property type="match status" value="1"/>
</dbReference>
<accession>A0A1G4KQQ4</accession>
<dbReference type="PANTHER" id="PTHR13146">
    <property type="match status" value="1"/>
</dbReference>
<dbReference type="Gene3D" id="1.10.3730.20">
    <property type="match status" value="1"/>
</dbReference>
<feature type="transmembrane region" description="Helical" evidence="5">
    <location>
        <begin position="137"/>
        <end position="157"/>
    </location>
</feature>
<dbReference type="PIRSF" id="PIRSF036436">
    <property type="entry name" value="UCP036436"/>
    <property type="match status" value="1"/>
</dbReference>
<dbReference type="AlphaFoldDB" id="A0A1G4KQQ4"/>
<evidence type="ECO:0000256" key="6">
    <source>
        <dbReference type="SAM" id="SignalP"/>
    </source>
</evidence>
<keyword evidence="3 5" id="KW-1133">Transmembrane helix</keyword>
<reference evidence="7 8" key="2">
    <citation type="journal article" date="2016" name="FEMS Yeast Res.">
        <title>Curation of the genome annotation of Pichia pastoris (Komagataella phaffii) CBS7435 from gene level to protein function.</title>
        <authorList>
            <person name="Valli M."/>
            <person name="Tatto N.E."/>
            <person name="Peymann A."/>
            <person name="Gruber C."/>
            <person name="Landes N."/>
            <person name="Ekker H."/>
            <person name="Thallinger G.G."/>
            <person name="Mattanovich D."/>
            <person name="Gasser B."/>
            <person name="Graf A.B."/>
        </authorList>
    </citation>
    <scope>GENOME REANNOTATION</scope>
    <source>
        <strain evidence="7 8">ATCC 76273 / CBS 7435 / CECT 11047 / NRRL Y-11430 / Wegner 21-1</strain>
    </source>
</reference>
<evidence type="ECO:0000256" key="3">
    <source>
        <dbReference type="ARBA" id="ARBA00022989"/>
    </source>
</evidence>
<proteinExistence type="predicted"/>
<evidence type="ECO:0000256" key="5">
    <source>
        <dbReference type="SAM" id="Phobius"/>
    </source>
</evidence>
<dbReference type="InterPro" id="IPR037185">
    <property type="entry name" value="EmrE-like"/>
</dbReference>
<keyword evidence="2 5" id="KW-0812">Transmembrane</keyword>
<reference evidence="7 8" key="1">
    <citation type="journal article" date="2011" name="J. Biotechnol.">
        <title>High-quality genome sequence of Pichia pastoris CBS7435.</title>
        <authorList>
            <person name="Kuberl A."/>
            <person name="Schneider J."/>
            <person name="Thallinger G.G."/>
            <person name="Anderl I."/>
            <person name="Wibberg D."/>
            <person name="Hajek T."/>
            <person name="Jaenicke S."/>
            <person name="Brinkrolf K."/>
            <person name="Goesmann A."/>
            <person name="Szczepanowski R."/>
            <person name="Puhler A."/>
            <person name="Schwab H."/>
            <person name="Glieder A."/>
            <person name="Pichler H."/>
        </authorList>
    </citation>
    <scope>NUCLEOTIDE SEQUENCE [LARGE SCALE GENOMIC DNA]</scope>
    <source>
        <strain evidence="8">ATCC 76273 / CBS 7435 / CECT 11047 / NRRL Y-11430 / Wegner 21-1</strain>
    </source>
</reference>
<dbReference type="InterPro" id="IPR007271">
    <property type="entry name" value="Nuc_sug_transpt"/>
</dbReference>
<dbReference type="Proteomes" id="UP000006853">
    <property type="component" value="Chromosome 4"/>
</dbReference>
<dbReference type="SUPFAM" id="SSF103481">
    <property type="entry name" value="Multidrug resistance efflux transporter EmrE"/>
    <property type="match status" value="1"/>
</dbReference>
<organism evidence="7 8">
    <name type="scientific">Komagataella phaffii (strain ATCC 76273 / CBS 7435 / CECT 11047 / NRRL Y-11430 / Wegner 21-1)</name>
    <name type="common">Yeast</name>
    <name type="synonym">Pichia pastoris</name>
    <dbReference type="NCBI Taxonomy" id="981350"/>
    <lineage>
        <taxon>Eukaryota</taxon>
        <taxon>Fungi</taxon>
        <taxon>Dikarya</taxon>
        <taxon>Ascomycota</taxon>
        <taxon>Saccharomycotina</taxon>
        <taxon>Pichiomycetes</taxon>
        <taxon>Pichiales</taxon>
        <taxon>Pichiaceae</taxon>
        <taxon>Komagataella</taxon>
    </lineage>
</organism>
<dbReference type="PROSITE" id="PS51257">
    <property type="entry name" value="PROKAR_LIPOPROTEIN"/>
    <property type="match status" value="1"/>
</dbReference>
<keyword evidence="8" id="KW-1185">Reference proteome</keyword>
<keyword evidence="4 5" id="KW-0472">Membrane</keyword>
<evidence type="ECO:0000313" key="7">
    <source>
        <dbReference type="EMBL" id="SCV12339.1"/>
    </source>
</evidence>
<feature type="transmembrane region" description="Helical" evidence="5">
    <location>
        <begin position="110"/>
        <end position="131"/>
    </location>
</feature>
<comment type="subcellular location">
    <subcellularLocation>
        <location evidence="1">Membrane</location>
        <topology evidence="1">Multi-pass membrane protein</topology>
    </subcellularLocation>
</comment>
<evidence type="ECO:0000256" key="2">
    <source>
        <dbReference type="ARBA" id="ARBA00022692"/>
    </source>
</evidence>
<dbReference type="InterPro" id="IPR012404">
    <property type="entry name" value="UCP036436"/>
</dbReference>
<evidence type="ECO:0000313" key="8">
    <source>
        <dbReference type="Proteomes" id="UP000006853"/>
    </source>
</evidence>